<organism evidence="1 2">
    <name type="scientific">Homarus americanus</name>
    <name type="common">American lobster</name>
    <dbReference type="NCBI Taxonomy" id="6706"/>
    <lineage>
        <taxon>Eukaryota</taxon>
        <taxon>Metazoa</taxon>
        <taxon>Ecdysozoa</taxon>
        <taxon>Arthropoda</taxon>
        <taxon>Crustacea</taxon>
        <taxon>Multicrustacea</taxon>
        <taxon>Malacostraca</taxon>
        <taxon>Eumalacostraca</taxon>
        <taxon>Eucarida</taxon>
        <taxon>Decapoda</taxon>
        <taxon>Pleocyemata</taxon>
        <taxon>Astacidea</taxon>
        <taxon>Nephropoidea</taxon>
        <taxon>Nephropidae</taxon>
        <taxon>Homarus</taxon>
    </lineage>
</organism>
<sequence>MVAIIGGSYVGGGHHQWKLSAGCLALVREVICRGRLAIISGLSGANVSVEVICGVLAIIRGTWASGLPQRNEARTGADVTASGPLFQMRPYPSPGAVLRANAAAGPIGPKKT</sequence>
<name>A0A8J5TJU9_HOMAM</name>
<accession>A0A8J5TJU9</accession>
<dbReference type="Gene3D" id="3.40.30.10">
    <property type="entry name" value="Glutaredoxin"/>
    <property type="match status" value="1"/>
</dbReference>
<dbReference type="EMBL" id="JAHLQT010004633">
    <property type="protein sequence ID" value="KAG7175845.1"/>
    <property type="molecule type" value="Genomic_DNA"/>
</dbReference>
<keyword evidence="2" id="KW-1185">Reference proteome</keyword>
<gene>
    <name evidence="1" type="primary">Pqbp1-L2</name>
    <name evidence="1" type="ORF">Hamer_G009869</name>
</gene>
<reference evidence="1" key="1">
    <citation type="journal article" date="2021" name="Sci. Adv.">
        <title>The American lobster genome reveals insights on longevity, neural, and immune adaptations.</title>
        <authorList>
            <person name="Polinski J.M."/>
            <person name="Zimin A.V."/>
            <person name="Clark K.F."/>
            <person name="Kohn A.B."/>
            <person name="Sadowski N."/>
            <person name="Timp W."/>
            <person name="Ptitsyn A."/>
            <person name="Khanna P."/>
            <person name="Romanova D.Y."/>
            <person name="Williams P."/>
            <person name="Greenwood S.J."/>
            <person name="Moroz L.L."/>
            <person name="Walt D.R."/>
            <person name="Bodnar A.G."/>
        </authorList>
    </citation>
    <scope>NUCLEOTIDE SEQUENCE</scope>
    <source>
        <strain evidence="1">GMGI-L3</strain>
    </source>
</reference>
<dbReference type="AlphaFoldDB" id="A0A8J5TJU9"/>
<evidence type="ECO:0000313" key="2">
    <source>
        <dbReference type="Proteomes" id="UP000747542"/>
    </source>
</evidence>
<proteinExistence type="predicted"/>
<comment type="caution">
    <text evidence="1">The sequence shown here is derived from an EMBL/GenBank/DDBJ whole genome shotgun (WGS) entry which is preliminary data.</text>
</comment>
<dbReference type="Proteomes" id="UP000747542">
    <property type="component" value="Unassembled WGS sequence"/>
</dbReference>
<protein>
    <submittedName>
        <fullName evidence="1">Polyglutamine-binding protein 1-like 2</fullName>
    </submittedName>
</protein>
<evidence type="ECO:0000313" key="1">
    <source>
        <dbReference type="EMBL" id="KAG7175845.1"/>
    </source>
</evidence>